<evidence type="ECO:0000256" key="2">
    <source>
        <dbReference type="ARBA" id="ARBA00004496"/>
    </source>
</evidence>
<keyword evidence="7" id="KW-0539">Nucleus</keyword>
<evidence type="ECO:0000313" key="10">
    <source>
        <dbReference type="WBParaSite" id="sdigi.contig373.g7838.t1"/>
    </source>
</evidence>
<keyword evidence="9" id="KW-1185">Reference proteome</keyword>
<dbReference type="PANTHER" id="PTHR12596:SF1">
    <property type="entry name" value="EXPORTIN-4"/>
    <property type="match status" value="1"/>
</dbReference>
<dbReference type="GO" id="GO:0006611">
    <property type="term" value="P:protein export from nucleus"/>
    <property type="evidence" value="ECO:0007669"/>
    <property type="project" value="TreeGrafter"/>
</dbReference>
<dbReference type="GO" id="GO:0005643">
    <property type="term" value="C:nuclear pore"/>
    <property type="evidence" value="ECO:0007669"/>
    <property type="project" value="TreeGrafter"/>
</dbReference>
<comment type="subcellular location">
    <subcellularLocation>
        <location evidence="2">Cytoplasm</location>
    </subcellularLocation>
    <subcellularLocation>
        <location evidence="1">Nucleus</location>
    </subcellularLocation>
</comment>
<organism evidence="9 10">
    <name type="scientific">Setaria digitata</name>
    <dbReference type="NCBI Taxonomy" id="48799"/>
    <lineage>
        <taxon>Eukaryota</taxon>
        <taxon>Metazoa</taxon>
        <taxon>Ecdysozoa</taxon>
        <taxon>Nematoda</taxon>
        <taxon>Chromadorea</taxon>
        <taxon>Rhabditida</taxon>
        <taxon>Spirurina</taxon>
        <taxon>Spiruromorpha</taxon>
        <taxon>Filarioidea</taxon>
        <taxon>Setariidae</taxon>
        <taxon>Setaria</taxon>
    </lineage>
</organism>
<dbReference type="Proteomes" id="UP000887581">
    <property type="component" value="Unplaced"/>
</dbReference>
<keyword evidence="6" id="KW-0653">Protein transport</keyword>
<evidence type="ECO:0000313" key="9">
    <source>
        <dbReference type="Proteomes" id="UP000887581"/>
    </source>
</evidence>
<evidence type="ECO:0000256" key="8">
    <source>
        <dbReference type="ARBA" id="ARBA00040444"/>
    </source>
</evidence>
<dbReference type="SUPFAM" id="SSF48371">
    <property type="entry name" value="ARM repeat"/>
    <property type="match status" value="1"/>
</dbReference>
<dbReference type="WBParaSite" id="sdigi.contig373.g7838.t1">
    <property type="protein sequence ID" value="sdigi.contig373.g7838.t1"/>
    <property type="gene ID" value="sdigi.contig373.g7838"/>
</dbReference>
<dbReference type="GO" id="GO:0005049">
    <property type="term" value="F:nuclear export signal receptor activity"/>
    <property type="evidence" value="ECO:0007669"/>
    <property type="project" value="InterPro"/>
</dbReference>
<evidence type="ECO:0000256" key="3">
    <source>
        <dbReference type="ARBA" id="ARBA00009466"/>
    </source>
</evidence>
<evidence type="ECO:0000256" key="6">
    <source>
        <dbReference type="ARBA" id="ARBA00022927"/>
    </source>
</evidence>
<evidence type="ECO:0000256" key="4">
    <source>
        <dbReference type="ARBA" id="ARBA00022448"/>
    </source>
</evidence>
<evidence type="ECO:0000256" key="1">
    <source>
        <dbReference type="ARBA" id="ARBA00004123"/>
    </source>
</evidence>
<keyword evidence="5" id="KW-0963">Cytoplasm</keyword>
<dbReference type="InterPro" id="IPR011989">
    <property type="entry name" value="ARM-like"/>
</dbReference>
<dbReference type="InterPro" id="IPR016024">
    <property type="entry name" value="ARM-type_fold"/>
</dbReference>
<evidence type="ECO:0000256" key="5">
    <source>
        <dbReference type="ARBA" id="ARBA00022490"/>
    </source>
</evidence>
<comment type="similarity">
    <text evidence="3">Belongs to the exportin family.</text>
</comment>
<reference evidence="10" key="1">
    <citation type="submission" date="2022-11" db="UniProtKB">
        <authorList>
            <consortium name="WormBaseParasite"/>
        </authorList>
    </citation>
    <scope>IDENTIFICATION</scope>
</reference>
<dbReference type="InterPro" id="IPR044189">
    <property type="entry name" value="XPO4/7-like"/>
</dbReference>
<protein>
    <recommendedName>
        <fullName evidence="8">Exportin-4</fullName>
    </recommendedName>
</protein>
<proteinExistence type="inferred from homology"/>
<dbReference type="Gene3D" id="1.25.10.10">
    <property type="entry name" value="Leucine-rich Repeat Variant"/>
    <property type="match status" value="1"/>
</dbReference>
<dbReference type="PANTHER" id="PTHR12596">
    <property type="entry name" value="EXPORTIN 4,7-RELATED"/>
    <property type="match status" value="1"/>
</dbReference>
<dbReference type="AlphaFoldDB" id="A0A915PVU4"/>
<name>A0A915PVU4_9BILA</name>
<accession>A0A915PVU4</accession>
<evidence type="ECO:0000256" key="7">
    <source>
        <dbReference type="ARBA" id="ARBA00023242"/>
    </source>
</evidence>
<sequence>MEEMANNQSGFDSSHVTQMEEAASILMLPNITQDARKAAEEFFINIRNEKFSPEYCRLVIEATSNEFVVFEMVQLMVMNLFKQWSILEPPIFRQCFSYLLENVAHRVSKLIRSEMLRACAKLLKRSIFDGKACDADTLDQTVHFLLTNEDPQLQAIACEFIEAIASEFATSWRTSNLGISFDFHLRARRSFENGGLQRLFEKCIHTFSELLLTADLSLPYCVSICENFLRVADLVLSWNFEIHRFPVRITFANEGAPAAALRPPESWKTIFHSDQFLRLFFELHKRVRHNEVLCIHSMNCLIQLSSLMGPVLTDDDSLVSQKLSPSSTSTFISAHDRYVSNFINGFVDIFGSGPLEGEILGLCMIVHKLLTYHRILSFPRAEMSFLTFVTIVVQCAEHLTPIAMQKALEEDDHVYIEGLQNLYDGWWVMLRNSDIIRNTSRYAVNFEDSTLTIISAFMRTVLSEPFGCRVKIPLQECDGESDDDREVFKDLLNAIGRFSAFYCTQMLPRMFTVIFDKMKQFLSFIETGVHDETLNVWREDMHWILLLVGFMLTSSDDDGSSHLQNDILDHFEHIVYGEIVDIDSSAPYIKACIDSPDSISDPARVDPLMKIVGAVLAWCSLEHKLLIDRGPEAVSPELARSALWCSGRLICALGFHVLNSEDSERLATVIRSISQTLVDFALQKSFGILNNLSGERKLCADAVEVLIGLVRAGCNEAAKSPFLFPCLSTVQIERLPARHSLLKVLVQIGAMMNDENIKKNLFVMILQPLRERFVLLSKDSASLETNLVDLMNCFGGIAEAAHNYNTHFLFDYLSPVLTCSISLLLSYKESQLITNAVLDLFNDVTRRMGVYSEDRNDMIFLYEALLELIRVYRDGQFTRYKVIDVDVEEKASDLIILLDILANVLSKDILSVIPSSSSDTAEFAKSGSRVALIALEMLLPVMEDDLLKLPSFYRFILYFTEMTPQSLESLPEVLFISIIECLRHGLNSNFGQEIALISAETVTEIASYFARHTPKNEAAIAHLSVLVEPTFVMCLTCCWQVDLQSSSATALFSLICCNQMAFEEYVKQLLSRNENLQYQAALQSAFQALLPANLKLHLGRREKRDFRDRFEQFLNQSQGSKEQKGLILREKGFATVWRVWTIAIYISERVKLPLDVLRQ</sequence>
<keyword evidence="4" id="KW-0813">Transport</keyword>
<dbReference type="GO" id="GO:0005737">
    <property type="term" value="C:cytoplasm"/>
    <property type="evidence" value="ECO:0007669"/>
    <property type="project" value="UniProtKB-SubCell"/>
</dbReference>